<dbReference type="InterPro" id="IPR001387">
    <property type="entry name" value="Cro/C1-type_HTH"/>
</dbReference>
<dbReference type="Gene3D" id="1.10.260.40">
    <property type="entry name" value="lambda repressor-like DNA-binding domains"/>
    <property type="match status" value="1"/>
</dbReference>
<dbReference type="Gene3D" id="2.60.120.10">
    <property type="entry name" value="Jelly Rolls"/>
    <property type="match status" value="1"/>
</dbReference>
<dbReference type="SUPFAM" id="SSF51182">
    <property type="entry name" value="RmlC-like cupins"/>
    <property type="match status" value="1"/>
</dbReference>
<dbReference type="InterPro" id="IPR050807">
    <property type="entry name" value="TransReg_Diox_bact_type"/>
</dbReference>
<proteinExistence type="predicted"/>
<dbReference type="InterPro" id="IPR013096">
    <property type="entry name" value="Cupin_2"/>
</dbReference>
<sequence>MVDGGEMPKIGRKVLRLRQAYKMSLDDLAAKSGVSKSVLSQIERDQNNPTLSTIYRICKALHITVEEIVREDTDPRIFDKLTEHSTPVIRSDDGRCNLRILGPITTVNWLQWYDIEVDPGGRLVSDPHDPGTLENLTVLEGELEVATGESSERISKGETLRYPADERHVVSNPGSTPARATMVVVLGRPIT</sequence>
<comment type="caution">
    <text evidence="3">The sequence shown here is derived from an EMBL/GenBank/DDBJ whole genome shotgun (WGS) entry which is preliminary data.</text>
</comment>
<evidence type="ECO:0000313" key="4">
    <source>
        <dbReference type="Proteomes" id="UP000256845"/>
    </source>
</evidence>
<dbReference type="InterPro" id="IPR011051">
    <property type="entry name" value="RmlC_Cupin_sf"/>
</dbReference>
<dbReference type="GO" id="GO:0003677">
    <property type="term" value="F:DNA binding"/>
    <property type="evidence" value="ECO:0007669"/>
    <property type="project" value="UniProtKB-KW"/>
</dbReference>
<accession>A0A3D9HX61</accession>
<evidence type="ECO:0000313" key="3">
    <source>
        <dbReference type="EMBL" id="RED54093.1"/>
    </source>
</evidence>
<dbReference type="InterPro" id="IPR014710">
    <property type="entry name" value="RmlC-like_jellyroll"/>
</dbReference>
<name>A0A3D9HX61_9PROT</name>
<dbReference type="SUPFAM" id="SSF47413">
    <property type="entry name" value="lambda repressor-like DNA-binding domains"/>
    <property type="match status" value="1"/>
</dbReference>
<dbReference type="Proteomes" id="UP000256845">
    <property type="component" value="Unassembled WGS sequence"/>
</dbReference>
<dbReference type="AlphaFoldDB" id="A0A3D9HX61"/>
<gene>
    <name evidence="3" type="ORF">DFP90_101896</name>
</gene>
<dbReference type="Pfam" id="PF07883">
    <property type="entry name" value="Cupin_2"/>
    <property type="match status" value="1"/>
</dbReference>
<protein>
    <submittedName>
        <fullName evidence="3">XRE family transcriptional regulator</fullName>
    </submittedName>
</protein>
<dbReference type="OrthoDB" id="189170at2"/>
<dbReference type="CDD" id="cd02209">
    <property type="entry name" value="cupin_XRE_C"/>
    <property type="match status" value="1"/>
</dbReference>
<dbReference type="SMART" id="SM00530">
    <property type="entry name" value="HTH_XRE"/>
    <property type="match status" value="1"/>
</dbReference>
<dbReference type="Pfam" id="PF01381">
    <property type="entry name" value="HTH_3"/>
    <property type="match status" value="1"/>
</dbReference>
<reference evidence="3 4" key="1">
    <citation type="submission" date="2018-07" db="EMBL/GenBank/DDBJ databases">
        <title>Genomic Encyclopedia of Type Strains, Phase III (KMG-III): the genomes of soil and plant-associated and newly described type strains.</title>
        <authorList>
            <person name="Whitman W."/>
        </authorList>
    </citation>
    <scope>NUCLEOTIDE SEQUENCE [LARGE SCALE GENOMIC DNA]</scope>
    <source>
        <strain evidence="3 4">CECT 8488</strain>
    </source>
</reference>
<dbReference type="GO" id="GO:0005829">
    <property type="term" value="C:cytosol"/>
    <property type="evidence" value="ECO:0007669"/>
    <property type="project" value="TreeGrafter"/>
</dbReference>
<dbReference type="RefSeq" id="WP_115935177.1">
    <property type="nucleotide sequence ID" value="NZ_QRDW01000001.1"/>
</dbReference>
<feature type="domain" description="HTH cro/C1-type" evidence="2">
    <location>
        <begin position="14"/>
        <end position="68"/>
    </location>
</feature>
<keyword evidence="1" id="KW-0238">DNA-binding</keyword>
<dbReference type="PROSITE" id="PS50943">
    <property type="entry name" value="HTH_CROC1"/>
    <property type="match status" value="1"/>
</dbReference>
<organism evidence="3 4">
    <name type="scientific">Aestuariispira insulae</name>
    <dbReference type="NCBI Taxonomy" id="1461337"/>
    <lineage>
        <taxon>Bacteria</taxon>
        <taxon>Pseudomonadati</taxon>
        <taxon>Pseudomonadota</taxon>
        <taxon>Alphaproteobacteria</taxon>
        <taxon>Rhodospirillales</taxon>
        <taxon>Kiloniellaceae</taxon>
        <taxon>Aestuariispira</taxon>
    </lineage>
</organism>
<dbReference type="GO" id="GO:0003700">
    <property type="term" value="F:DNA-binding transcription factor activity"/>
    <property type="evidence" value="ECO:0007669"/>
    <property type="project" value="TreeGrafter"/>
</dbReference>
<dbReference type="InterPro" id="IPR010982">
    <property type="entry name" value="Lambda_DNA-bd_dom_sf"/>
</dbReference>
<dbReference type="EMBL" id="QRDW01000001">
    <property type="protein sequence ID" value="RED54093.1"/>
    <property type="molecule type" value="Genomic_DNA"/>
</dbReference>
<evidence type="ECO:0000259" key="2">
    <source>
        <dbReference type="PROSITE" id="PS50943"/>
    </source>
</evidence>
<dbReference type="PANTHER" id="PTHR46797:SF1">
    <property type="entry name" value="METHYLPHOSPHONATE SYNTHASE"/>
    <property type="match status" value="1"/>
</dbReference>
<dbReference type="CDD" id="cd00093">
    <property type="entry name" value="HTH_XRE"/>
    <property type="match status" value="1"/>
</dbReference>
<dbReference type="PANTHER" id="PTHR46797">
    <property type="entry name" value="HTH-TYPE TRANSCRIPTIONAL REGULATOR"/>
    <property type="match status" value="1"/>
</dbReference>
<keyword evidence="4" id="KW-1185">Reference proteome</keyword>
<evidence type="ECO:0000256" key="1">
    <source>
        <dbReference type="ARBA" id="ARBA00023125"/>
    </source>
</evidence>